<dbReference type="InterPro" id="IPR011001">
    <property type="entry name" value="Saposin-like"/>
</dbReference>
<dbReference type="SMART" id="SM00741">
    <property type="entry name" value="SapB"/>
    <property type="match status" value="1"/>
</dbReference>
<keyword evidence="8 14" id="KW-1015">Disulfide bond</keyword>
<feature type="disulfide bond" evidence="14">
    <location>
        <begin position="18"/>
        <end position="83"/>
    </location>
</feature>
<comment type="catalytic activity">
    <reaction evidence="11">
        <text>a sphingomyelin + H2O = phosphocholine + an N-acylsphing-4-enine + H(+)</text>
        <dbReference type="Rhea" id="RHEA:19253"/>
        <dbReference type="ChEBI" id="CHEBI:15377"/>
        <dbReference type="ChEBI" id="CHEBI:15378"/>
        <dbReference type="ChEBI" id="CHEBI:17636"/>
        <dbReference type="ChEBI" id="CHEBI:52639"/>
        <dbReference type="ChEBI" id="CHEBI:295975"/>
        <dbReference type="EC" id="3.1.4.12"/>
    </reaction>
    <physiologicalReaction direction="left-to-right" evidence="11">
        <dbReference type="Rhea" id="RHEA:19254"/>
    </physiologicalReaction>
</comment>
<dbReference type="GO" id="GO:0016020">
    <property type="term" value="C:membrane"/>
    <property type="evidence" value="ECO:0007669"/>
    <property type="project" value="GOC"/>
</dbReference>
<feature type="disulfide bond" evidence="14">
    <location>
        <begin position="311"/>
        <end position="359"/>
    </location>
</feature>
<dbReference type="InterPro" id="IPR011160">
    <property type="entry name" value="Sphingomy_PDE"/>
</dbReference>
<feature type="binding site" evidence="13">
    <location>
        <position position="387"/>
    </location>
    <ligand>
        <name>Zn(2+)</name>
        <dbReference type="ChEBI" id="CHEBI:29105"/>
        <label>1</label>
    </ligand>
</feature>
<evidence type="ECO:0000256" key="5">
    <source>
        <dbReference type="ARBA" id="ARBA00022729"/>
    </source>
</evidence>
<keyword evidence="17" id="KW-1185">Reference proteome</keyword>
<dbReference type="InterPro" id="IPR008139">
    <property type="entry name" value="SaposinB_dom"/>
</dbReference>
<dbReference type="SUPFAM" id="SSF56300">
    <property type="entry name" value="Metallo-dependent phosphatases"/>
    <property type="match status" value="1"/>
</dbReference>
<reference evidence="18" key="1">
    <citation type="submission" date="2016-06" db="UniProtKB">
        <authorList>
            <consortium name="WormBaseParasite"/>
        </authorList>
    </citation>
    <scope>IDENTIFICATION</scope>
</reference>
<keyword evidence="6 12" id="KW-0378">Hydrolase</keyword>
<evidence type="ECO:0000256" key="6">
    <source>
        <dbReference type="ARBA" id="ARBA00022801"/>
    </source>
</evidence>
<evidence type="ECO:0000256" key="7">
    <source>
        <dbReference type="ARBA" id="ARBA00022833"/>
    </source>
</evidence>
<feature type="disulfide bond" evidence="14">
    <location>
        <begin position="510"/>
        <end position="514"/>
    </location>
</feature>
<evidence type="ECO:0000256" key="12">
    <source>
        <dbReference type="PIRNR" id="PIRNR000948"/>
    </source>
</evidence>
<dbReference type="InterPro" id="IPR029052">
    <property type="entry name" value="Metallo-depent_PP-like"/>
</dbReference>
<comment type="similarity">
    <text evidence="2 12">Belongs to the acid sphingomyelinase family.</text>
</comment>
<feature type="domain" description="Saposin B-type" evidence="15">
    <location>
        <begin position="11"/>
        <end position="94"/>
    </location>
</feature>
<dbReference type="PROSITE" id="PS50015">
    <property type="entry name" value="SAP_B"/>
    <property type="match status" value="1"/>
</dbReference>
<evidence type="ECO:0000256" key="9">
    <source>
        <dbReference type="ARBA" id="ARBA00023180"/>
    </source>
</evidence>
<feature type="binding site" evidence="13">
    <location>
        <position position="133"/>
    </location>
    <ligand>
        <name>Zn(2+)</name>
        <dbReference type="ChEBI" id="CHEBI:29105"/>
        <label>1</label>
    </ligand>
</feature>
<dbReference type="EC" id="3.1.4.12" evidence="12"/>
<dbReference type="Pfam" id="PF19272">
    <property type="entry name" value="ASMase_C"/>
    <property type="match status" value="1"/>
</dbReference>
<dbReference type="WBParaSite" id="nOo.2.0.1.t05530-RA">
    <property type="protein sequence ID" value="nOo.2.0.1.t05530-RA"/>
    <property type="gene ID" value="nOo.2.0.1.g05530"/>
</dbReference>
<evidence type="ECO:0000259" key="15">
    <source>
        <dbReference type="PROSITE" id="PS50015"/>
    </source>
</evidence>
<evidence type="ECO:0000256" key="13">
    <source>
        <dbReference type="PIRSR" id="PIRSR000948-1"/>
    </source>
</evidence>
<feature type="disulfide bond" evidence="14">
    <location>
        <begin position="520"/>
        <end position="532"/>
    </location>
</feature>
<sequence length="599" mass="69530">MKDSDDTSNTDGIICVACEMSVVFFRSIYEQNRTRDSLIHIATFICRYFVHGESLICQSLAKQFREEVLYVVDKLILQPDALCSMFITNCKNLRPDTSSWDIMLPPKRPDQKYPTYPALRQDNLRVLHITDLHLDLEYAPGSEANCSSELCCHMQPELNESTITQKSGYWGTVAVCDMPHWTIENMLQNIQKLGKIDYILVGGDYESHKDWTYTREGHLKIIGNISTILHKYFANTPIYWTLGNHEGVPINSFPPHYIPEKYRTQWLYDELARLQKPFLDMKSIENVKYRGCYTVQLHPGLKLISLNSGYCETSNFWLYINETDPDGTLSWLAMELKQAELDGQYVHILSHIPPGTDDCLESWARNYYKIIARFSKTIQAQFFGHIHVDSFTVFYENMNDDSTKPINVLYATPSVTTFTYLNPAFRIYEIEPGMNYRVVNFHTYFLNLTQTNEMNVTSPVWELLYSAKEEYGLDDLSPASWDHLISEITYQKATYDKFIRNSHRQDNLICEGKCRYNSLCFLRKGHHNATLCSHFARYSSIKQNPYKSSGIADKIGTMVNMVGPATVTEQQQYAEIMTVLKKKLRSYIMKRFLQLFLFP</sequence>
<dbReference type="InterPro" id="IPR004843">
    <property type="entry name" value="Calcineurin-like_PHP"/>
</dbReference>
<comment type="subcellular location">
    <subcellularLocation>
        <location evidence="1">Secreted</location>
    </subcellularLocation>
</comment>
<evidence type="ECO:0000256" key="14">
    <source>
        <dbReference type="PIRSR" id="PIRSR000948-2"/>
    </source>
</evidence>
<dbReference type="GO" id="GO:0061750">
    <property type="term" value="F:acid sphingomyelin phosphodiesterase activity"/>
    <property type="evidence" value="ECO:0007669"/>
    <property type="project" value="TreeGrafter"/>
</dbReference>
<keyword evidence="4 13" id="KW-0479">Metal-binding</keyword>
<evidence type="ECO:0000313" key="18">
    <source>
        <dbReference type="WBParaSite" id="nOo.2.0.1.t05530-RA"/>
    </source>
</evidence>
<dbReference type="InterPro" id="IPR041805">
    <property type="entry name" value="ASMase/PPN1_MPP"/>
</dbReference>
<feature type="disulfide bond" evidence="14">
    <location>
        <begin position="152"/>
        <end position="176"/>
    </location>
</feature>
<evidence type="ECO:0000313" key="16">
    <source>
        <dbReference type="EMBL" id="VDK77951.1"/>
    </source>
</evidence>
<reference evidence="16 17" key="2">
    <citation type="submission" date="2018-08" db="EMBL/GenBank/DDBJ databases">
        <authorList>
            <person name="Laetsch R D."/>
            <person name="Stevens L."/>
            <person name="Kumar S."/>
            <person name="Blaxter L. M."/>
        </authorList>
    </citation>
    <scope>NUCLEOTIDE SEQUENCE [LARGE SCALE GENOMIC DNA]</scope>
</reference>
<dbReference type="GO" id="GO:0016798">
    <property type="term" value="F:hydrolase activity, acting on glycosyl bonds"/>
    <property type="evidence" value="ECO:0007669"/>
    <property type="project" value="UniProtKB-KW"/>
</dbReference>
<feature type="binding site" evidence="13">
    <location>
        <position position="204"/>
    </location>
    <ligand>
        <name>Zn(2+)</name>
        <dbReference type="ChEBI" id="CHEBI:29105"/>
        <label>1</label>
    </ligand>
</feature>
<evidence type="ECO:0000256" key="4">
    <source>
        <dbReference type="ARBA" id="ARBA00022723"/>
    </source>
</evidence>
<dbReference type="GO" id="GO:0005615">
    <property type="term" value="C:extracellular space"/>
    <property type="evidence" value="ECO:0007669"/>
    <property type="project" value="TreeGrafter"/>
</dbReference>
<dbReference type="PANTHER" id="PTHR10340:SF34">
    <property type="entry name" value="SPHINGOMYELIN PHOSPHODIESTERASE"/>
    <property type="match status" value="1"/>
</dbReference>
<evidence type="ECO:0000256" key="8">
    <source>
        <dbReference type="ARBA" id="ARBA00023157"/>
    </source>
</evidence>
<feature type="binding site" evidence="13">
    <location>
        <position position="351"/>
    </location>
    <ligand>
        <name>Zn(2+)</name>
        <dbReference type="ChEBI" id="CHEBI:29105"/>
        <label>2</label>
    </ligand>
</feature>
<dbReference type="OrthoDB" id="282973at2759"/>
<dbReference type="Gene3D" id="3.60.21.10">
    <property type="match status" value="1"/>
</dbReference>
<dbReference type="Proteomes" id="UP000271087">
    <property type="component" value="Unassembled WGS sequence"/>
</dbReference>
<dbReference type="PIRSF" id="PIRSF000948">
    <property type="entry name" value="Sphingomy_PDE"/>
    <property type="match status" value="1"/>
</dbReference>
<dbReference type="SUPFAM" id="SSF47862">
    <property type="entry name" value="Saposin"/>
    <property type="match status" value="1"/>
</dbReference>
<comment type="cofactor">
    <cofactor evidence="13">
        <name>Zn(2+)</name>
        <dbReference type="ChEBI" id="CHEBI:29105"/>
    </cofactor>
    <text evidence="13">Binds 2 Zn(2+) ions per subunit.</text>
</comment>
<name>A0A182EBU2_ONCOC</name>
<dbReference type="GO" id="GO:0006685">
    <property type="term" value="P:sphingomyelin catabolic process"/>
    <property type="evidence" value="ECO:0007669"/>
    <property type="project" value="UniProtKB-UniRule"/>
</dbReference>
<evidence type="ECO:0000256" key="2">
    <source>
        <dbReference type="ARBA" id="ARBA00008234"/>
    </source>
</evidence>
<keyword evidence="7 13" id="KW-0862">Zinc</keyword>
<gene>
    <name evidence="16" type="ORF">NOO_LOCUS5530</name>
</gene>
<feature type="binding site" evidence="13">
    <location>
        <position position="131"/>
    </location>
    <ligand>
        <name>Zn(2+)</name>
        <dbReference type="ChEBI" id="CHEBI:29105"/>
        <label>1</label>
    </ligand>
</feature>
<feature type="binding site" evidence="13">
    <location>
        <position position="385"/>
    </location>
    <ligand>
        <name>Zn(2+)</name>
        <dbReference type="ChEBI" id="CHEBI:29105"/>
        <label>2</label>
    </ligand>
</feature>
<dbReference type="Pfam" id="PF00149">
    <property type="entry name" value="Metallophos"/>
    <property type="match status" value="1"/>
</dbReference>
<keyword evidence="5" id="KW-0732">Signal</keyword>
<feature type="binding site" evidence="13">
    <location>
        <position position="244"/>
    </location>
    <ligand>
        <name>Zn(2+)</name>
        <dbReference type="ChEBI" id="CHEBI:29105"/>
        <label>2</label>
    </ligand>
</feature>
<dbReference type="InterPro" id="IPR045473">
    <property type="entry name" value="ASM_C"/>
</dbReference>
<feature type="disulfide bond" evidence="14">
    <location>
        <begin position="146"/>
        <end position="151"/>
    </location>
</feature>
<dbReference type="EMBL" id="UYRW01001492">
    <property type="protein sequence ID" value="VDK77951.1"/>
    <property type="molecule type" value="Genomic_DNA"/>
</dbReference>
<feature type="disulfide bond" evidence="14">
    <location>
        <begin position="15"/>
        <end position="90"/>
    </location>
</feature>
<keyword evidence="3" id="KW-0964">Secreted</keyword>
<comment type="function">
    <text evidence="12">Converts sphingomyelin to ceramide.</text>
</comment>
<dbReference type="PANTHER" id="PTHR10340">
    <property type="entry name" value="SPHINGOMYELIN PHOSPHODIESTERASE"/>
    <property type="match status" value="1"/>
</dbReference>
<dbReference type="GO" id="GO:0046872">
    <property type="term" value="F:metal ion binding"/>
    <property type="evidence" value="ECO:0007669"/>
    <property type="project" value="UniProtKB-KW"/>
</dbReference>
<dbReference type="CDD" id="cd00842">
    <property type="entry name" value="MPP_ASMase"/>
    <property type="match status" value="1"/>
</dbReference>
<protein>
    <recommendedName>
        <fullName evidence="12">Sphingomyelin phosphodiesterase</fullName>
        <ecNumber evidence="12">3.1.4.12</ecNumber>
    </recommendedName>
</protein>
<dbReference type="GO" id="GO:0005764">
    <property type="term" value="C:lysosome"/>
    <property type="evidence" value="ECO:0007669"/>
    <property type="project" value="TreeGrafter"/>
</dbReference>
<dbReference type="Gene3D" id="1.10.225.10">
    <property type="entry name" value="Saposin-like"/>
    <property type="match status" value="1"/>
</dbReference>
<evidence type="ECO:0000256" key="10">
    <source>
        <dbReference type="ARBA" id="ARBA00023295"/>
    </source>
</evidence>
<evidence type="ECO:0000256" key="1">
    <source>
        <dbReference type="ARBA" id="ARBA00004613"/>
    </source>
</evidence>
<organism evidence="18">
    <name type="scientific">Onchocerca ochengi</name>
    <name type="common">Filarial nematode worm</name>
    <dbReference type="NCBI Taxonomy" id="42157"/>
    <lineage>
        <taxon>Eukaryota</taxon>
        <taxon>Metazoa</taxon>
        <taxon>Ecdysozoa</taxon>
        <taxon>Nematoda</taxon>
        <taxon>Chromadorea</taxon>
        <taxon>Rhabditida</taxon>
        <taxon>Spirurina</taxon>
        <taxon>Spiruromorpha</taxon>
        <taxon>Filarioidea</taxon>
        <taxon>Onchocercidae</taxon>
        <taxon>Onchocerca</taxon>
    </lineage>
</organism>
<proteinExistence type="inferred from homology"/>
<keyword evidence="9" id="KW-0325">Glycoprotein</keyword>
<evidence type="ECO:0000256" key="11">
    <source>
        <dbReference type="ARBA" id="ARBA00047268"/>
    </source>
</evidence>
<dbReference type="STRING" id="42157.A0A182EBU2"/>
<feature type="disulfide bond" evidence="14">
    <location>
        <begin position="46"/>
        <end position="57"/>
    </location>
</feature>
<dbReference type="GO" id="GO:0046513">
    <property type="term" value="P:ceramide biosynthetic process"/>
    <property type="evidence" value="ECO:0007669"/>
    <property type="project" value="TreeGrafter"/>
</dbReference>
<keyword evidence="10 12" id="KW-0326">Glycosidase</keyword>
<feature type="binding site" evidence="13">
    <location>
        <position position="204"/>
    </location>
    <ligand>
        <name>Zn(2+)</name>
        <dbReference type="ChEBI" id="CHEBI:29105"/>
        <label>2</label>
    </ligand>
</feature>
<dbReference type="AlphaFoldDB" id="A0A182EBU2"/>
<accession>A0A182EBU2</accession>
<evidence type="ECO:0000313" key="17">
    <source>
        <dbReference type="Proteomes" id="UP000271087"/>
    </source>
</evidence>
<evidence type="ECO:0000256" key="3">
    <source>
        <dbReference type="ARBA" id="ARBA00022525"/>
    </source>
</evidence>